<evidence type="ECO:0000313" key="3">
    <source>
        <dbReference type="EMBL" id="SCL85110.1"/>
    </source>
</evidence>
<protein>
    <submittedName>
        <fullName evidence="3">BIR protein</fullName>
    </submittedName>
</protein>
<organism evidence="3">
    <name type="scientific">Plasmodium berghei</name>
    <dbReference type="NCBI Taxonomy" id="5821"/>
    <lineage>
        <taxon>Eukaryota</taxon>
        <taxon>Sar</taxon>
        <taxon>Alveolata</taxon>
        <taxon>Apicomplexa</taxon>
        <taxon>Aconoidasida</taxon>
        <taxon>Haemosporida</taxon>
        <taxon>Plasmodiidae</taxon>
        <taxon>Plasmodium</taxon>
        <taxon>Plasmodium (Vinckeia)</taxon>
    </lineage>
</organism>
<feature type="region of interest" description="Disordered" evidence="1">
    <location>
        <begin position="466"/>
        <end position="485"/>
    </location>
</feature>
<comment type="caution">
    <text evidence="3">The sequence shown here is derived from an EMBL/GenBank/DDBJ whole genome shotgun (WGS) entry which is preliminary data.</text>
</comment>
<feature type="transmembrane region" description="Helical" evidence="2">
    <location>
        <begin position="512"/>
        <end position="530"/>
    </location>
</feature>
<dbReference type="AlphaFoldDB" id="A0A1C6WDI2"/>
<gene>
    <name evidence="3" type="ORF">PBNK65NY_000506100</name>
</gene>
<accession>A0A1C6WDI2</accession>
<sequence length="559" mass="63749">NNECDTDLQKMNAVFFYLVNEFFGPSGVFKNIAKSNINAVEYIIIWLSHMLNLRDNTGNILTNFYNIYIKNQEKYKNTINGEGCSNYDDLIYKKNELMNITNEKLSKFYAPFKLLCEMYSAFDENKKDCTNCSGKAQEFVGKYKNLKEDSSITNDSSCNKILSTLSNDYNNLKNKCSNIPSLPDIKTAQNHVQSSKRIPEHTSATNSVQTSEQNYELISAQNSEITSSSSSIGNKLFTVLSIFGAIAFLLGISYKTLTNDGKYQFKDKTFLNSYCFNNECDTDLQKMNAVFFYLVNEFFGPSGVFKNIAKSNINAVEYIIIWLSHMLNLRDNTGNILTNFYNIYIKNQEKYKNTINGEGCSNYDDLIYKKNELMNITNEKLSKFYAPFKLLCEMYSAFDENKKDCTNCSGKAQEFVGKYKNLKEDSSITNDSSCNKILSTLSNDYNNLKNKCSNIPSLPDIKTAQNHVQSSKRIPEHTSATNSVQTSEQNYELISAQNSEITSSSSSIGNKLFTVLSIFGAIAFLLGISYKYSLFGFRKRAQKQYLREKIKNIKKRMNY</sequence>
<dbReference type="InterPro" id="IPR006477">
    <property type="entry name" value="Yir_bir_cir"/>
</dbReference>
<dbReference type="Proteomes" id="UP000516480">
    <property type="component" value="Unassembled WGS sequence"/>
</dbReference>
<keyword evidence="2" id="KW-0812">Transmembrane</keyword>
<keyword evidence="2" id="KW-1133">Transmembrane helix</keyword>
<proteinExistence type="predicted"/>
<feature type="non-terminal residue" evidence="3">
    <location>
        <position position="1"/>
    </location>
</feature>
<keyword evidence="2" id="KW-0472">Membrane</keyword>
<dbReference type="Pfam" id="PF06022">
    <property type="entry name" value="Cir_Bir_Yir"/>
    <property type="match status" value="2"/>
</dbReference>
<dbReference type="NCBIfam" id="TIGR01590">
    <property type="entry name" value="yir-bir-cir_Pla"/>
    <property type="match status" value="2"/>
</dbReference>
<name>A0A1C6WDI2_PLABE</name>
<evidence type="ECO:0000256" key="1">
    <source>
        <dbReference type="SAM" id="MobiDB-lite"/>
    </source>
</evidence>
<reference evidence="3" key="1">
    <citation type="submission" date="2016-08" db="EMBL/GenBank/DDBJ databases">
        <authorList>
            <consortium name="Pathogen Informatics"/>
        </authorList>
    </citation>
    <scope>NUCLEOTIDE SEQUENCE</scope>
    <source>
        <strain evidence="3">NK65 ny</strain>
    </source>
</reference>
<evidence type="ECO:0000256" key="2">
    <source>
        <dbReference type="SAM" id="Phobius"/>
    </source>
</evidence>
<dbReference type="VEuPathDB" id="PlasmoDB:PBANKA_1465921"/>
<dbReference type="EMBL" id="FMIE01000162">
    <property type="protein sequence ID" value="SCL85110.1"/>
    <property type="molecule type" value="Genomic_DNA"/>
</dbReference>